<dbReference type="InterPro" id="IPR042855">
    <property type="entry name" value="V_SNARE_CC"/>
</dbReference>
<dbReference type="PANTHER" id="PTHR45701">
    <property type="entry name" value="SYNAPTOBREVIN FAMILY MEMBER"/>
    <property type="match status" value="1"/>
</dbReference>
<dbReference type="Gene3D" id="1.10.1450.10">
    <property type="entry name" value="Tetraspanin"/>
    <property type="match status" value="1"/>
</dbReference>
<comment type="caution">
    <text evidence="9">The sequence shown here is derived from an EMBL/GenBank/DDBJ whole genome shotgun (WGS) entry which is preliminary data.</text>
</comment>
<evidence type="ECO:0000256" key="6">
    <source>
        <dbReference type="SAM" id="Coils"/>
    </source>
</evidence>
<feature type="domain" description="V-SNARE coiled-coil homology" evidence="8">
    <location>
        <begin position="9"/>
        <end position="69"/>
    </location>
</feature>
<sequence length="395" mass="45100">MSQGSSSKRFQQTQAQVDEVVGIMRTNVEKVLERDQKLSELDDRADALQQGASQFEQQAGKLKRKYWWQNLKMMLILGLIGLVILIIIIVTTSNNNNNNRRHQHSHLNTLRLAQLLQLQYDENFTFISPCIKYFLFFFNLIVWIFGCLLIGLGAWSFLEEYSDNTAIHVRTVIDLLLNISLFIIVFGSIVFIMSFTGCIGALRENLFLLRLYSLILLLMFIAETILSAVAILFPNSFLNLVKEAFSNEPIIKYRDDSNLQNIIDLVQTEFQCCGVSDKGYKDWSKNIYFECLDTNPSRERCAVPYSCCRNSRNLDSGLINNECGFNMQNISSVVEVNKDIFTRGCIEAITEKIAPHIPILAYVCIGIAIIQLLLMFLARSLQGQISAQLSRWNGR</sequence>
<dbReference type="InterPro" id="IPR018499">
    <property type="entry name" value="Tetraspanin/Peripherin"/>
</dbReference>
<dbReference type="PROSITE" id="PS00417">
    <property type="entry name" value="SYNAPTOBREVIN"/>
    <property type="match status" value="1"/>
</dbReference>
<accession>A0ABQ8IVL9</accession>
<keyword evidence="5 6" id="KW-0175">Coiled coil</keyword>
<feature type="coiled-coil region" evidence="6">
    <location>
        <begin position="38"/>
        <end position="65"/>
    </location>
</feature>
<evidence type="ECO:0000256" key="2">
    <source>
        <dbReference type="ARBA" id="ARBA00022692"/>
    </source>
</evidence>
<dbReference type="PRINTS" id="PR00259">
    <property type="entry name" value="TMFOUR"/>
</dbReference>
<organism evidence="9 10">
    <name type="scientific">Dermatophagoides pteronyssinus</name>
    <name type="common">European house dust mite</name>
    <dbReference type="NCBI Taxonomy" id="6956"/>
    <lineage>
        <taxon>Eukaryota</taxon>
        <taxon>Metazoa</taxon>
        <taxon>Ecdysozoa</taxon>
        <taxon>Arthropoda</taxon>
        <taxon>Chelicerata</taxon>
        <taxon>Arachnida</taxon>
        <taxon>Acari</taxon>
        <taxon>Acariformes</taxon>
        <taxon>Sarcoptiformes</taxon>
        <taxon>Astigmata</taxon>
        <taxon>Psoroptidia</taxon>
        <taxon>Analgoidea</taxon>
        <taxon>Pyroglyphidae</taxon>
        <taxon>Dermatophagoidinae</taxon>
        <taxon>Dermatophagoides</taxon>
    </lineage>
</organism>
<evidence type="ECO:0000259" key="8">
    <source>
        <dbReference type="PROSITE" id="PS50892"/>
    </source>
</evidence>
<dbReference type="InterPro" id="IPR016444">
    <property type="entry name" value="Synaptobrevin/VAMP"/>
</dbReference>
<evidence type="ECO:0000256" key="1">
    <source>
        <dbReference type="ARBA" id="ARBA00004141"/>
    </source>
</evidence>
<keyword evidence="4 7" id="KW-0472">Membrane</keyword>
<reference evidence="9 10" key="1">
    <citation type="journal article" date="2018" name="J. Allergy Clin. Immunol.">
        <title>High-quality assembly of Dermatophagoides pteronyssinus genome and transcriptome reveals a wide range of novel allergens.</title>
        <authorList>
            <person name="Liu X.Y."/>
            <person name="Yang K.Y."/>
            <person name="Wang M.Q."/>
            <person name="Kwok J.S."/>
            <person name="Zeng X."/>
            <person name="Yang Z."/>
            <person name="Xiao X.J."/>
            <person name="Lau C.P."/>
            <person name="Li Y."/>
            <person name="Huang Z.M."/>
            <person name="Ba J.G."/>
            <person name="Yim A.K."/>
            <person name="Ouyang C.Y."/>
            <person name="Ngai S.M."/>
            <person name="Chan T.F."/>
            <person name="Leung E.L."/>
            <person name="Liu L."/>
            <person name="Liu Z.G."/>
            <person name="Tsui S.K."/>
        </authorList>
    </citation>
    <scope>NUCLEOTIDE SEQUENCE [LARGE SCALE GENOMIC DNA]</scope>
    <source>
        <strain evidence="9">Derp</strain>
    </source>
</reference>
<evidence type="ECO:0000256" key="4">
    <source>
        <dbReference type="ARBA" id="ARBA00023136"/>
    </source>
</evidence>
<name>A0ABQ8IVL9_DERPT</name>
<dbReference type="SUPFAM" id="SSF48652">
    <property type="entry name" value="Tetraspanin"/>
    <property type="match status" value="1"/>
</dbReference>
<dbReference type="CDD" id="cd15870">
    <property type="entry name" value="R-SNARE_VAMP2"/>
    <property type="match status" value="1"/>
</dbReference>
<dbReference type="SUPFAM" id="SSF58038">
    <property type="entry name" value="SNARE fusion complex"/>
    <property type="match status" value="1"/>
</dbReference>
<dbReference type="Pfam" id="PF00335">
    <property type="entry name" value="Tetraspanin"/>
    <property type="match status" value="1"/>
</dbReference>
<feature type="transmembrane region" description="Helical" evidence="7">
    <location>
        <begin position="175"/>
        <end position="199"/>
    </location>
</feature>
<dbReference type="InterPro" id="IPR001388">
    <property type="entry name" value="Synaptobrevin-like"/>
</dbReference>
<dbReference type="Pfam" id="PF00957">
    <property type="entry name" value="Synaptobrevin"/>
    <property type="match status" value="1"/>
</dbReference>
<evidence type="ECO:0000256" key="3">
    <source>
        <dbReference type="ARBA" id="ARBA00022989"/>
    </source>
</evidence>
<evidence type="ECO:0000313" key="9">
    <source>
        <dbReference type="EMBL" id="KAH9414364.1"/>
    </source>
</evidence>
<dbReference type="Gene3D" id="1.20.5.110">
    <property type="match status" value="1"/>
</dbReference>
<feature type="transmembrane region" description="Helical" evidence="7">
    <location>
        <begin position="211"/>
        <end position="233"/>
    </location>
</feature>
<comment type="subcellular location">
    <subcellularLocation>
        <location evidence="1">Membrane</location>
        <topology evidence="1">Multi-pass membrane protein</topology>
    </subcellularLocation>
</comment>
<reference evidence="9 10" key="2">
    <citation type="journal article" date="2022" name="Mol. Biol. Evol.">
        <title>Comparative Genomics Reveals Insights into the Divergent Evolution of Astigmatic Mites and Household Pest Adaptations.</title>
        <authorList>
            <person name="Xiong Q."/>
            <person name="Wan A.T."/>
            <person name="Liu X."/>
            <person name="Fung C.S."/>
            <person name="Xiao X."/>
            <person name="Malainual N."/>
            <person name="Hou J."/>
            <person name="Wang L."/>
            <person name="Wang M."/>
            <person name="Yang K.Y."/>
            <person name="Cui Y."/>
            <person name="Leung E.L."/>
            <person name="Nong W."/>
            <person name="Shin S.K."/>
            <person name="Au S.W."/>
            <person name="Jeong K.Y."/>
            <person name="Chew F.T."/>
            <person name="Hui J.H."/>
            <person name="Leung T.F."/>
            <person name="Tungtrongchitr A."/>
            <person name="Zhong N."/>
            <person name="Liu Z."/>
            <person name="Tsui S.K."/>
        </authorList>
    </citation>
    <scope>NUCLEOTIDE SEQUENCE [LARGE SCALE GENOMIC DNA]</scope>
    <source>
        <strain evidence="9">Derp</strain>
    </source>
</reference>
<evidence type="ECO:0000313" key="10">
    <source>
        <dbReference type="Proteomes" id="UP000887458"/>
    </source>
</evidence>
<gene>
    <name evidence="9" type="primary">TSPAN33</name>
    <name evidence="9" type="ORF">DERP_012013</name>
</gene>
<keyword evidence="10" id="KW-1185">Reference proteome</keyword>
<dbReference type="EMBL" id="NJHN03000111">
    <property type="protein sequence ID" value="KAH9414364.1"/>
    <property type="molecule type" value="Genomic_DNA"/>
</dbReference>
<keyword evidence="2 7" id="KW-0812">Transmembrane</keyword>
<proteinExistence type="predicted"/>
<dbReference type="Proteomes" id="UP000887458">
    <property type="component" value="Unassembled WGS sequence"/>
</dbReference>
<dbReference type="PROSITE" id="PS50892">
    <property type="entry name" value="V_SNARE"/>
    <property type="match status" value="1"/>
</dbReference>
<feature type="transmembrane region" description="Helical" evidence="7">
    <location>
        <begin position="73"/>
        <end position="92"/>
    </location>
</feature>
<evidence type="ECO:0000256" key="5">
    <source>
        <dbReference type="PROSITE-ProRule" id="PRU00290"/>
    </source>
</evidence>
<dbReference type="InterPro" id="IPR008952">
    <property type="entry name" value="Tetraspanin_EC2_sf"/>
</dbReference>
<feature type="transmembrane region" description="Helical" evidence="7">
    <location>
        <begin position="133"/>
        <end position="155"/>
    </location>
</feature>
<protein>
    <submittedName>
        <fullName evidence="9">Tetraspanin-33</fullName>
    </submittedName>
</protein>
<evidence type="ECO:0000256" key="7">
    <source>
        <dbReference type="SAM" id="Phobius"/>
    </source>
</evidence>
<keyword evidence="3 7" id="KW-1133">Transmembrane helix</keyword>
<feature type="transmembrane region" description="Helical" evidence="7">
    <location>
        <begin position="359"/>
        <end position="378"/>
    </location>
</feature>